<proteinExistence type="predicted"/>
<feature type="domain" description="PAS" evidence="9">
    <location>
        <begin position="438"/>
        <end position="508"/>
    </location>
</feature>
<dbReference type="SMART" id="SM00388">
    <property type="entry name" value="HisKA"/>
    <property type="match status" value="1"/>
</dbReference>
<evidence type="ECO:0000313" key="11">
    <source>
        <dbReference type="EMBL" id="MCK8490210.1"/>
    </source>
</evidence>
<dbReference type="EC" id="2.7.13.3" evidence="2"/>
<dbReference type="InterPro" id="IPR052162">
    <property type="entry name" value="Sensor_kinase/Photoreceptor"/>
</dbReference>
<dbReference type="SMART" id="SM00387">
    <property type="entry name" value="HATPase_c"/>
    <property type="match status" value="1"/>
</dbReference>
<dbReference type="Pfam" id="PF00512">
    <property type="entry name" value="HisKA"/>
    <property type="match status" value="1"/>
</dbReference>
<dbReference type="Gene3D" id="3.30.450.20">
    <property type="entry name" value="PAS domain"/>
    <property type="match status" value="5"/>
</dbReference>
<dbReference type="Gene3D" id="3.30.565.10">
    <property type="entry name" value="Histidine kinase-like ATPase, C-terminal domain"/>
    <property type="match status" value="1"/>
</dbReference>
<evidence type="ECO:0000256" key="1">
    <source>
        <dbReference type="ARBA" id="ARBA00000085"/>
    </source>
</evidence>
<dbReference type="Proteomes" id="UP001202180">
    <property type="component" value="Unassembled WGS sequence"/>
</dbReference>
<gene>
    <name evidence="11" type="ORF">M0L20_00015</name>
</gene>
<feature type="domain" description="PAC" evidence="10">
    <location>
        <begin position="639"/>
        <end position="691"/>
    </location>
</feature>
<dbReference type="InterPro" id="IPR035965">
    <property type="entry name" value="PAS-like_dom_sf"/>
</dbReference>
<dbReference type="InterPro" id="IPR036097">
    <property type="entry name" value="HisK_dim/P_sf"/>
</dbReference>
<evidence type="ECO:0000259" key="8">
    <source>
        <dbReference type="PROSITE" id="PS50110"/>
    </source>
</evidence>
<dbReference type="SUPFAM" id="SSF55781">
    <property type="entry name" value="GAF domain-like"/>
    <property type="match status" value="1"/>
</dbReference>
<dbReference type="SUPFAM" id="SSF55785">
    <property type="entry name" value="PYP-like sensor domain (PAS domain)"/>
    <property type="match status" value="5"/>
</dbReference>
<evidence type="ECO:0000256" key="5">
    <source>
        <dbReference type="ARBA" id="ARBA00022777"/>
    </source>
</evidence>
<dbReference type="SMART" id="SM00065">
    <property type="entry name" value="GAF"/>
    <property type="match status" value="1"/>
</dbReference>
<evidence type="ECO:0000259" key="10">
    <source>
        <dbReference type="PROSITE" id="PS50113"/>
    </source>
</evidence>
<dbReference type="SUPFAM" id="SSF55874">
    <property type="entry name" value="ATPase domain of HSP90 chaperone/DNA topoisomerase II/histidine kinase"/>
    <property type="match status" value="1"/>
</dbReference>
<accession>A0ABT0HDZ2</accession>
<dbReference type="Pfam" id="PF00072">
    <property type="entry name" value="Response_reg"/>
    <property type="match status" value="1"/>
</dbReference>
<dbReference type="NCBIfam" id="TIGR00229">
    <property type="entry name" value="sensory_box"/>
    <property type="match status" value="5"/>
</dbReference>
<dbReference type="PROSITE" id="PS50109">
    <property type="entry name" value="HIS_KIN"/>
    <property type="match status" value="1"/>
</dbReference>
<dbReference type="InterPro" id="IPR004358">
    <property type="entry name" value="Sig_transdc_His_kin-like_C"/>
</dbReference>
<comment type="caution">
    <text evidence="11">The sequence shown here is derived from an EMBL/GenBank/DDBJ whole genome shotgun (WGS) entry which is preliminary data.</text>
</comment>
<sequence>MSKHHQPDQATPNQPPADYYQQVLQSFLTATSDAVYRMSADWRQMHQLSGKSFLLDTATTNSSWLQQYIPPPDQQQLQTIIEEAIVAKKPFELEHRVIRADGSLGWTFSRAIPLLDKQGEITEWFGTASDITGQKQAQEALAQSEEKYRMLFNSIDEGFVEMEMVMDEAGRVLDWRWLDYNPAFERMSGLTGKKGQLFSEIVPKLEPEWAQRYGHVVATGESLRFELPVVGLDSWFDIFVSRIGEEGDRKVVCVFTNITARKRQEANLAFLAEVSQDLALVTDIDQTMNALGQKIASYLGLSATSFAELDEEANPETLTAVISHGWYRDDVPGHLGTYRMDEFMTPEVMQLCLAGKAVIIRDVFEDPRTNGEQYAGLHIGSFISMPLVRDGKWRFLLVLYRSEAHDWSQEEIELTRELTTRIWTRLERARAEADLQASQTRFESIANLVPDLLWDSQPDGSTYWYNQRWLDYTGQRYEEAIGWRWTDAVHPDERAASAKRYQEAVTTGQSLRQEHRIRRHDGAYRWFVVNTYPLKDQTGQVVKMYGAATDIHESRLYEEALQESEKRFRLAIEATELATWEWNLDTDQVYWNEQHFRLFGMEPRQGPLRSEEFMRHVHPQEQDRIKHLLEQAIAERSIYEAEFCAVLDDGAQRWMSGYGRITEEQDGRPVKMSGVMFDVDDRRRTQDALRQSKERLQKALSIQTVGVIFFDRQTRIGATNEAFLAMSGVSQHDIDQRSVSLIELTLPPWRPLCQQAMSELMTEGRSQPHEKELLRPDGTRWWGLFAGSRLSEDEFIEFVLDVTERRRAEDALREADGRKDEFLAMLAHELRNPMSTLRSGLQILTITDGKDQTSSDTITMMNRQTDHLVRMVDDLLDVSRISQGKIELKTQRINLVEVVAQAAESIQTLYQEQGRRLHLDLPTTPIYLEGDATRLSQVVTNLLTNGVRYTGERGQVWLSLIHEAGIPGGQQATLQVRDDGIGLAPDQLSAIFDLFVQVDNSLARSKGGLGLGLTLVKRLVELHGGRVEAQSEGIGAGSTFRVHLPTLTTASESIPTPAEGNSAQVAAQRILVVDDNADAALMLSVLLRLKGYEVHSRQSGQAGLEAVEQLKPGVVLLDIGMPGMDGYETARAIRQQSGGRDIVLIALTGYGGDEDKQRAREAGFDEHLIKPVDLGVLTALLTKLLPAD</sequence>
<dbReference type="EMBL" id="JALPRF010000001">
    <property type="protein sequence ID" value="MCK8490210.1"/>
    <property type="molecule type" value="Genomic_DNA"/>
</dbReference>
<dbReference type="PRINTS" id="PR00344">
    <property type="entry name" value="BCTRLSENSOR"/>
</dbReference>
<feature type="modified residue" description="4-aspartylphosphate" evidence="6">
    <location>
        <position position="1118"/>
    </location>
</feature>
<dbReference type="InterPro" id="IPR001610">
    <property type="entry name" value="PAC"/>
</dbReference>
<evidence type="ECO:0000256" key="2">
    <source>
        <dbReference type="ARBA" id="ARBA00012438"/>
    </source>
</evidence>
<feature type="domain" description="PAC" evidence="10">
    <location>
        <begin position="511"/>
        <end position="563"/>
    </location>
</feature>
<dbReference type="Gene3D" id="3.40.50.2300">
    <property type="match status" value="1"/>
</dbReference>
<dbReference type="InterPro" id="IPR036890">
    <property type="entry name" value="HATPase_C_sf"/>
</dbReference>
<dbReference type="InterPro" id="IPR013656">
    <property type="entry name" value="PAS_4"/>
</dbReference>
<dbReference type="PROSITE" id="PS50113">
    <property type="entry name" value="PAC"/>
    <property type="match status" value="3"/>
</dbReference>
<dbReference type="SMART" id="SM00086">
    <property type="entry name" value="PAC"/>
    <property type="match status" value="4"/>
</dbReference>
<dbReference type="PROSITE" id="PS50110">
    <property type="entry name" value="RESPONSE_REGULATORY"/>
    <property type="match status" value="1"/>
</dbReference>
<keyword evidence="12" id="KW-1185">Reference proteome</keyword>
<dbReference type="InterPro" id="IPR003661">
    <property type="entry name" value="HisK_dim/P_dom"/>
</dbReference>
<dbReference type="RefSeq" id="WP_248475091.1">
    <property type="nucleotide sequence ID" value="NZ_JALPRF010000001.1"/>
</dbReference>
<dbReference type="SUPFAM" id="SSF47384">
    <property type="entry name" value="Homodimeric domain of signal transducing histidine kinase"/>
    <property type="match status" value="1"/>
</dbReference>
<dbReference type="SMART" id="SM00448">
    <property type="entry name" value="REC"/>
    <property type="match status" value="1"/>
</dbReference>
<feature type="domain" description="PAS" evidence="9">
    <location>
        <begin position="692"/>
        <end position="764"/>
    </location>
</feature>
<dbReference type="InterPro" id="IPR029016">
    <property type="entry name" value="GAF-like_dom_sf"/>
</dbReference>
<dbReference type="InterPro" id="IPR003018">
    <property type="entry name" value="GAF"/>
</dbReference>
<dbReference type="InterPro" id="IPR003594">
    <property type="entry name" value="HATPase_dom"/>
</dbReference>
<keyword evidence="5" id="KW-0418">Kinase</keyword>
<name>A0ABT0HDZ2_9BACT</name>
<dbReference type="Gene3D" id="1.10.287.130">
    <property type="match status" value="1"/>
</dbReference>
<evidence type="ECO:0000256" key="3">
    <source>
        <dbReference type="ARBA" id="ARBA00022553"/>
    </source>
</evidence>
<evidence type="ECO:0000256" key="4">
    <source>
        <dbReference type="ARBA" id="ARBA00022679"/>
    </source>
</evidence>
<keyword evidence="3 6" id="KW-0597">Phosphoprotein</keyword>
<dbReference type="Pfam" id="PF13188">
    <property type="entry name" value="PAS_8"/>
    <property type="match status" value="1"/>
</dbReference>
<evidence type="ECO:0000259" key="9">
    <source>
        <dbReference type="PROSITE" id="PS50112"/>
    </source>
</evidence>
<feature type="domain" description="Histidine kinase" evidence="7">
    <location>
        <begin position="825"/>
        <end position="1048"/>
    </location>
</feature>
<dbReference type="Pfam" id="PF13185">
    <property type="entry name" value="GAF_2"/>
    <property type="match status" value="1"/>
</dbReference>
<dbReference type="InterPro" id="IPR001789">
    <property type="entry name" value="Sig_transdc_resp-reg_receiver"/>
</dbReference>
<feature type="domain" description="PAC" evidence="10">
    <location>
        <begin position="91"/>
        <end position="143"/>
    </location>
</feature>
<dbReference type="InterPro" id="IPR005467">
    <property type="entry name" value="His_kinase_dom"/>
</dbReference>
<evidence type="ECO:0000259" key="7">
    <source>
        <dbReference type="PROSITE" id="PS50109"/>
    </source>
</evidence>
<dbReference type="Gene3D" id="3.30.450.40">
    <property type="match status" value="1"/>
</dbReference>
<dbReference type="SMART" id="SM00091">
    <property type="entry name" value="PAS"/>
    <property type="match status" value="4"/>
</dbReference>
<dbReference type="CDD" id="cd00130">
    <property type="entry name" value="PAS"/>
    <property type="match status" value="4"/>
</dbReference>
<evidence type="ECO:0000313" key="12">
    <source>
        <dbReference type="Proteomes" id="UP001202180"/>
    </source>
</evidence>
<comment type="catalytic activity">
    <reaction evidence="1">
        <text>ATP + protein L-histidine = ADP + protein N-phospho-L-histidine.</text>
        <dbReference type="EC" id="2.7.13.3"/>
    </reaction>
</comment>
<reference evidence="11 12" key="1">
    <citation type="submission" date="2022-04" db="EMBL/GenBank/DDBJ databases">
        <title>Spirosoma sp. strain RP8 genome sequencing and assembly.</title>
        <authorList>
            <person name="Jung Y."/>
        </authorList>
    </citation>
    <scope>NUCLEOTIDE SEQUENCE [LARGE SCALE GENOMIC DNA]</scope>
    <source>
        <strain evidence="11 12">RP8</strain>
    </source>
</reference>
<organism evidence="11 12">
    <name type="scientific">Spirosoma liriopis</name>
    <dbReference type="NCBI Taxonomy" id="2937440"/>
    <lineage>
        <taxon>Bacteria</taxon>
        <taxon>Pseudomonadati</taxon>
        <taxon>Bacteroidota</taxon>
        <taxon>Cytophagia</taxon>
        <taxon>Cytophagales</taxon>
        <taxon>Cytophagaceae</taxon>
        <taxon>Spirosoma</taxon>
    </lineage>
</organism>
<feature type="domain" description="Response regulatory" evidence="8">
    <location>
        <begin position="1069"/>
        <end position="1185"/>
    </location>
</feature>
<dbReference type="InterPro" id="IPR000700">
    <property type="entry name" value="PAS-assoc_C"/>
</dbReference>
<dbReference type="CDD" id="cd00082">
    <property type="entry name" value="HisKA"/>
    <property type="match status" value="1"/>
</dbReference>
<evidence type="ECO:0000256" key="6">
    <source>
        <dbReference type="PROSITE-ProRule" id="PRU00169"/>
    </source>
</evidence>
<keyword evidence="4" id="KW-0808">Transferase</keyword>
<dbReference type="CDD" id="cd17580">
    <property type="entry name" value="REC_2_DhkD-like"/>
    <property type="match status" value="1"/>
</dbReference>
<protein>
    <recommendedName>
        <fullName evidence="2">histidine kinase</fullName>
        <ecNumber evidence="2">2.7.13.3</ecNumber>
    </recommendedName>
</protein>
<dbReference type="Pfam" id="PF08448">
    <property type="entry name" value="PAS_4"/>
    <property type="match status" value="1"/>
</dbReference>
<dbReference type="InterPro" id="IPR000014">
    <property type="entry name" value="PAS"/>
</dbReference>
<dbReference type="InterPro" id="IPR013655">
    <property type="entry name" value="PAS_fold_3"/>
</dbReference>
<feature type="domain" description="PAS" evidence="9">
    <location>
        <begin position="564"/>
        <end position="636"/>
    </location>
</feature>
<dbReference type="InterPro" id="IPR011006">
    <property type="entry name" value="CheY-like_superfamily"/>
</dbReference>
<dbReference type="PANTHER" id="PTHR43304">
    <property type="entry name" value="PHYTOCHROME-LIKE PROTEIN CPH1"/>
    <property type="match status" value="1"/>
</dbReference>
<dbReference type="PANTHER" id="PTHR43304:SF1">
    <property type="entry name" value="PAC DOMAIN-CONTAINING PROTEIN"/>
    <property type="match status" value="1"/>
</dbReference>
<dbReference type="Pfam" id="PF08447">
    <property type="entry name" value="PAS_3"/>
    <property type="match status" value="3"/>
</dbReference>
<dbReference type="Pfam" id="PF02518">
    <property type="entry name" value="HATPase_c"/>
    <property type="match status" value="1"/>
</dbReference>
<dbReference type="SUPFAM" id="SSF52172">
    <property type="entry name" value="CheY-like"/>
    <property type="match status" value="1"/>
</dbReference>
<dbReference type="PROSITE" id="PS50112">
    <property type="entry name" value="PAS"/>
    <property type="match status" value="3"/>
</dbReference>